<gene>
    <name evidence="1" type="ORF">IPO85_14950</name>
</gene>
<evidence type="ECO:0000313" key="2">
    <source>
        <dbReference type="Proteomes" id="UP000808349"/>
    </source>
</evidence>
<dbReference type="Proteomes" id="UP000808349">
    <property type="component" value="Unassembled WGS sequence"/>
</dbReference>
<protein>
    <submittedName>
        <fullName evidence="1">Alkaline phosphatase family protein</fullName>
    </submittedName>
</protein>
<dbReference type="Gene3D" id="3.40.720.10">
    <property type="entry name" value="Alkaline Phosphatase, subunit A"/>
    <property type="match status" value="1"/>
</dbReference>
<dbReference type="SUPFAM" id="SSF53649">
    <property type="entry name" value="Alkaline phosphatase-like"/>
    <property type="match status" value="1"/>
</dbReference>
<reference evidence="1 2" key="1">
    <citation type="submission" date="2020-10" db="EMBL/GenBank/DDBJ databases">
        <title>Connecting structure to function with the recovery of over 1000 high-quality activated sludge metagenome-assembled genomes encoding full-length rRNA genes using long-read sequencing.</title>
        <authorList>
            <person name="Singleton C.M."/>
            <person name="Petriglieri F."/>
            <person name="Kristensen J.M."/>
            <person name="Kirkegaard R.H."/>
            <person name="Michaelsen T.Y."/>
            <person name="Andersen M.H."/>
            <person name="Karst S.M."/>
            <person name="Dueholm M.S."/>
            <person name="Nielsen P.H."/>
            <person name="Albertsen M."/>
        </authorList>
    </citation>
    <scope>NUCLEOTIDE SEQUENCE [LARGE SCALE GENOMIC DNA]</scope>
    <source>
        <strain evidence="1">Ribe_18-Q3-R11-54_BAT3C.373</strain>
    </source>
</reference>
<sequence length="369" mass="43263">MKVWIYFALSILPNFIIAQHLDKNTKNVFIVTIDGLRWQEIFRGTDSLLIHDINYTEDTMLTKELYWEETEELRRKRLMPFFWNTIAKKGNIYGNRNFDNQVNVENIYKISYPGYNEILSGNPDLQIFSNRSRWNRNPNILEQLNEKEPYKGHVVAFTSWELFPYILNTKRNQLPLSCGYNKSQTGSFNDNYRISSFQKMISNDKCTREDVLTFIEAKDYIIKNHPKVVLLGFGETDEAAHDKKYDEYLSHIAMIDKLISELWYFIQTDPNYKNNTSIIITTDHGRGNKTKTLHKHNMFTKGSEESWLAVMGPDWHAQGEIKTKQTITQSQLAITILDLLDQKSISSEMNPKIIEFPLKYTSDILTAKR</sequence>
<organism evidence="1 2">
    <name type="scientific">Candidatus Defluviibacterium haderslevense</name>
    <dbReference type="NCBI Taxonomy" id="2981993"/>
    <lineage>
        <taxon>Bacteria</taxon>
        <taxon>Pseudomonadati</taxon>
        <taxon>Bacteroidota</taxon>
        <taxon>Saprospiria</taxon>
        <taxon>Saprospirales</taxon>
        <taxon>Saprospiraceae</taxon>
        <taxon>Candidatus Defluviibacterium</taxon>
    </lineage>
</organism>
<proteinExistence type="predicted"/>
<dbReference type="EMBL" id="JADKFW010000013">
    <property type="protein sequence ID" value="MBK9718783.1"/>
    <property type="molecule type" value="Genomic_DNA"/>
</dbReference>
<evidence type="ECO:0000313" key="1">
    <source>
        <dbReference type="EMBL" id="MBK9718783.1"/>
    </source>
</evidence>
<dbReference type="InterPro" id="IPR017850">
    <property type="entry name" value="Alkaline_phosphatase_core_sf"/>
</dbReference>
<accession>A0A9D7XIK7</accession>
<name>A0A9D7XIK7_9BACT</name>
<dbReference type="AlphaFoldDB" id="A0A9D7XIK7"/>
<dbReference type="Pfam" id="PF01663">
    <property type="entry name" value="Phosphodiest"/>
    <property type="match status" value="1"/>
</dbReference>
<comment type="caution">
    <text evidence="1">The sequence shown here is derived from an EMBL/GenBank/DDBJ whole genome shotgun (WGS) entry which is preliminary data.</text>
</comment>
<dbReference type="InterPro" id="IPR002591">
    <property type="entry name" value="Phosphodiest/P_Trfase"/>
</dbReference>